<keyword evidence="2" id="KW-1185">Reference proteome</keyword>
<dbReference type="RefSeq" id="WP_232061254.1">
    <property type="nucleotide sequence ID" value="NZ_AP022822.1"/>
</dbReference>
<name>A0A679IAA1_9ENTE</name>
<proteinExistence type="predicted"/>
<gene>
    <name evidence="1" type="ORF">EsVE80_04920</name>
</gene>
<dbReference type="KEGG" id="esg:EsVE80_04920"/>
<organism evidence="1 2">
    <name type="scientific">Enterococcus saigonensis</name>
    <dbReference type="NCBI Taxonomy" id="1805431"/>
    <lineage>
        <taxon>Bacteria</taxon>
        <taxon>Bacillati</taxon>
        <taxon>Bacillota</taxon>
        <taxon>Bacilli</taxon>
        <taxon>Lactobacillales</taxon>
        <taxon>Enterococcaceae</taxon>
        <taxon>Enterococcus</taxon>
    </lineage>
</organism>
<protein>
    <submittedName>
        <fullName evidence="1">Uncharacterized protein</fullName>
    </submittedName>
</protein>
<accession>A0A679IAA1</accession>
<evidence type="ECO:0000313" key="2">
    <source>
        <dbReference type="Proteomes" id="UP000502998"/>
    </source>
</evidence>
<dbReference type="EMBL" id="AP022822">
    <property type="protein sequence ID" value="BCA84969.1"/>
    <property type="molecule type" value="Genomic_DNA"/>
</dbReference>
<evidence type="ECO:0000313" key="1">
    <source>
        <dbReference type="EMBL" id="BCA84969.1"/>
    </source>
</evidence>
<dbReference type="AlphaFoldDB" id="A0A679IAA1"/>
<reference evidence="1 2" key="1">
    <citation type="submission" date="2020-02" db="EMBL/GenBank/DDBJ databases">
        <title>Characterization of vanA genotype vancomycin-resistant Enterococcus saigonensis VE80.</title>
        <authorList>
            <person name="Harada T."/>
            <person name="Motooka D."/>
            <person name="Nakamura S."/>
            <person name="Yamamoto Y."/>
            <person name="Kawahara R."/>
            <person name="Kawatsu K."/>
        </authorList>
    </citation>
    <scope>NUCLEOTIDE SEQUENCE [LARGE SCALE GENOMIC DNA]</scope>
    <source>
        <strain evidence="1 2">VE80</strain>
    </source>
</reference>
<sequence length="74" mass="7814">MDKTEVNIGFDIGISSVGWSGGATKSGRILESGVSYDLGDIEVEGSTSSYKEGIQNNQKILKKTNSSGNSVKSR</sequence>
<dbReference type="Proteomes" id="UP000502998">
    <property type="component" value="Chromosome"/>
</dbReference>